<protein>
    <submittedName>
        <fullName evidence="7">Amino acid ABC transporter substrate-binding protein</fullName>
    </submittedName>
</protein>
<sequence>MLKQKFIGLLGCCLTMLMATPAAAETVLERIQRTGTLTAATRSDSAPFAYFDETGELVGYSVDLLKLIHQQLEQELNKDIELNLVEVTLANRFSKVENNEVDIVCSTTTYTSSRARRVDFSVGFFKTGTQFLVKRDTDRQDMTEFRVGVIGGSTNAEVVQGYLQIARYVVLDSRTDGLEALNNQRIDALVSDGILLSGLRQLTGNPEAYEILPTVPIQPEIYACIVPKENADFLQIVNQALLGFMQDLINDAPGATSMFNTWFGTDGAVPIDREPLFDFFQRAIEYYQPQPATASELESTTSESQPVIGGD</sequence>
<dbReference type="EMBL" id="CP113797">
    <property type="protein sequence ID" value="WAL59407.1"/>
    <property type="molecule type" value="Genomic_DNA"/>
</dbReference>
<dbReference type="Proteomes" id="UP001163152">
    <property type="component" value="Chromosome"/>
</dbReference>
<evidence type="ECO:0000256" key="3">
    <source>
        <dbReference type="ARBA" id="ARBA00022729"/>
    </source>
</evidence>
<evidence type="ECO:0000256" key="4">
    <source>
        <dbReference type="SAM" id="MobiDB-lite"/>
    </source>
</evidence>
<evidence type="ECO:0000313" key="7">
    <source>
        <dbReference type="EMBL" id="WAL59407.1"/>
    </source>
</evidence>
<proteinExistence type="inferred from homology"/>
<feature type="domain" description="Solute-binding protein family 3/N-terminal" evidence="6">
    <location>
        <begin position="36"/>
        <end position="266"/>
    </location>
</feature>
<feature type="compositionally biased region" description="Low complexity" evidence="4">
    <location>
        <begin position="292"/>
        <end position="304"/>
    </location>
</feature>
<dbReference type="AlphaFoldDB" id="A0A9E8ZAV7"/>
<reference evidence="7" key="1">
    <citation type="submission" date="2022-12" db="EMBL/GenBank/DDBJ databases">
        <title>Polyphasic identification of a Novel Hot-Spring Cyanobacterium Ocullathermofonsia sinensis gen nov. sp. nov. and Genomic Insights on its Adaptations to the Thermal Habitat.</title>
        <authorList>
            <person name="Daroch M."/>
            <person name="Tang J."/>
            <person name="Jiang Y."/>
        </authorList>
    </citation>
    <scope>NUCLEOTIDE SEQUENCE</scope>
    <source>
        <strain evidence="7">PKUAC-SCTA174</strain>
    </source>
</reference>
<evidence type="ECO:0000259" key="6">
    <source>
        <dbReference type="SMART" id="SM00062"/>
    </source>
</evidence>
<dbReference type="SMART" id="SM00062">
    <property type="entry name" value="PBPb"/>
    <property type="match status" value="1"/>
</dbReference>
<dbReference type="GO" id="GO:0030288">
    <property type="term" value="C:outer membrane-bounded periplasmic space"/>
    <property type="evidence" value="ECO:0007669"/>
    <property type="project" value="TreeGrafter"/>
</dbReference>
<organism evidence="7 8">
    <name type="scientific">Thermocoleostomius sinensis A174</name>
    <dbReference type="NCBI Taxonomy" id="2016057"/>
    <lineage>
        <taxon>Bacteria</taxon>
        <taxon>Bacillati</taxon>
        <taxon>Cyanobacteriota</taxon>
        <taxon>Cyanophyceae</taxon>
        <taxon>Oculatellales</taxon>
        <taxon>Oculatellaceae</taxon>
        <taxon>Thermocoleostomius</taxon>
    </lineage>
</organism>
<dbReference type="Pfam" id="PF00497">
    <property type="entry name" value="SBP_bac_3"/>
    <property type="match status" value="1"/>
</dbReference>
<keyword evidence="3 5" id="KW-0732">Signal</keyword>
<dbReference type="CDD" id="cd13688">
    <property type="entry name" value="PBP2_GltI_DEBP"/>
    <property type="match status" value="1"/>
</dbReference>
<accession>A0A9E8ZAV7</accession>
<keyword evidence="8" id="KW-1185">Reference proteome</keyword>
<feature type="region of interest" description="Disordered" evidence="4">
    <location>
        <begin position="291"/>
        <end position="311"/>
    </location>
</feature>
<evidence type="ECO:0000313" key="8">
    <source>
        <dbReference type="Proteomes" id="UP001163152"/>
    </source>
</evidence>
<name>A0A9E8ZAV7_9CYAN</name>
<dbReference type="SUPFAM" id="SSF53850">
    <property type="entry name" value="Periplasmic binding protein-like II"/>
    <property type="match status" value="1"/>
</dbReference>
<dbReference type="InterPro" id="IPR051455">
    <property type="entry name" value="Bact_solute-bind_prot3"/>
</dbReference>
<dbReference type="KEGG" id="tsin:OXH18_19865"/>
<dbReference type="PANTHER" id="PTHR30085:SF6">
    <property type="entry name" value="ABC TRANSPORTER GLUTAMINE-BINDING PROTEIN GLNH"/>
    <property type="match status" value="1"/>
</dbReference>
<gene>
    <name evidence="7" type="ORF">OXH18_19865</name>
</gene>
<feature type="signal peptide" evidence="5">
    <location>
        <begin position="1"/>
        <end position="24"/>
    </location>
</feature>
<evidence type="ECO:0000256" key="5">
    <source>
        <dbReference type="SAM" id="SignalP"/>
    </source>
</evidence>
<dbReference type="Gene3D" id="3.40.190.10">
    <property type="entry name" value="Periplasmic binding protein-like II"/>
    <property type="match status" value="2"/>
</dbReference>
<dbReference type="InterPro" id="IPR001638">
    <property type="entry name" value="Solute-binding_3/MltF_N"/>
</dbReference>
<dbReference type="RefSeq" id="WP_268609202.1">
    <property type="nucleotide sequence ID" value="NZ_CP113797.1"/>
</dbReference>
<dbReference type="GO" id="GO:0006865">
    <property type="term" value="P:amino acid transport"/>
    <property type="evidence" value="ECO:0007669"/>
    <property type="project" value="TreeGrafter"/>
</dbReference>
<evidence type="ECO:0000256" key="2">
    <source>
        <dbReference type="ARBA" id="ARBA00022448"/>
    </source>
</evidence>
<comment type="similarity">
    <text evidence="1">Belongs to the bacterial solute-binding protein 3 family.</text>
</comment>
<dbReference type="PANTHER" id="PTHR30085">
    <property type="entry name" value="AMINO ACID ABC TRANSPORTER PERMEASE"/>
    <property type="match status" value="1"/>
</dbReference>
<keyword evidence="2" id="KW-0813">Transport</keyword>
<feature type="chain" id="PRO_5038804713" evidence="5">
    <location>
        <begin position="25"/>
        <end position="311"/>
    </location>
</feature>
<evidence type="ECO:0000256" key="1">
    <source>
        <dbReference type="ARBA" id="ARBA00010333"/>
    </source>
</evidence>
<dbReference type="GO" id="GO:0005576">
    <property type="term" value="C:extracellular region"/>
    <property type="evidence" value="ECO:0007669"/>
    <property type="project" value="TreeGrafter"/>
</dbReference>